<dbReference type="Proteomes" id="UP000284706">
    <property type="component" value="Unassembled WGS sequence"/>
</dbReference>
<protein>
    <submittedName>
        <fullName evidence="1">Uncharacterized protein</fullName>
    </submittedName>
</protein>
<comment type="caution">
    <text evidence="1">The sequence shown here is derived from an EMBL/GenBank/DDBJ whole genome shotgun (WGS) entry which is preliminary data.</text>
</comment>
<sequence length="167" mass="19159">MRKNRLTPEESRAVVPGSLLVWEERPSGEYVHGIGRFCDGKPWSKSCWRKGPFVVYGERTSKGKKPSPPSDRLFKQTLRVLVDTGKGYRYWRMNAYYSEGSQKTLMTVKEDPFLSQVLIDWSLFPEMCSSSRRNMLGDPAKEGRIEQLCWWAAGALLSKMWQKASAS</sequence>
<evidence type="ECO:0000313" key="2">
    <source>
        <dbReference type="Proteomes" id="UP000284706"/>
    </source>
</evidence>
<proteinExistence type="predicted"/>
<accession>A0A409WR08</accession>
<dbReference type="AlphaFoldDB" id="A0A409WR08"/>
<dbReference type="InterPro" id="IPR018608">
    <property type="entry name" value="Gti1/Pac2"/>
</dbReference>
<dbReference type="Pfam" id="PF09729">
    <property type="entry name" value="Gti1_Pac2"/>
    <property type="match status" value="1"/>
</dbReference>
<reference evidence="1 2" key="1">
    <citation type="journal article" date="2018" name="Evol. Lett.">
        <title>Horizontal gene cluster transfer increased hallucinogenic mushroom diversity.</title>
        <authorList>
            <person name="Reynolds H.T."/>
            <person name="Vijayakumar V."/>
            <person name="Gluck-Thaler E."/>
            <person name="Korotkin H.B."/>
            <person name="Matheny P.B."/>
            <person name="Slot J.C."/>
        </authorList>
    </citation>
    <scope>NUCLEOTIDE SEQUENCE [LARGE SCALE GENOMIC DNA]</scope>
    <source>
        <strain evidence="1 2">SRW20</strain>
    </source>
</reference>
<name>A0A409WR08_9AGAR</name>
<dbReference type="EMBL" id="NHYE01004918">
    <property type="protein sequence ID" value="PPQ80932.1"/>
    <property type="molecule type" value="Genomic_DNA"/>
</dbReference>
<organism evidence="1 2">
    <name type="scientific">Gymnopilus dilepis</name>
    <dbReference type="NCBI Taxonomy" id="231916"/>
    <lineage>
        <taxon>Eukaryota</taxon>
        <taxon>Fungi</taxon>
        <taxon>Dikarya</taxon>
        <taxon>Basidiomycota</taxon>
        <taxon>Agaricomycotina</taxon>
        <taxon>Agaricomycetes</taxon>
        <taxon>Agaricomycetidae</taxon>
        <taxon>Agaricales</taxon>
        <taxon>Agaricineae</taxon>
        <taxon>Hymenogastraceae</taxon>
        <taxon>Gymnopilus</taxon>
    </lineage>
</organism>
<evidence type="ECO:0000313" key="1">
    <source>
        <dbReference type="EMBL" id="PPQ80932.1"/>
    </source>
</evidence>
<gene>
    <name evidence="1" type="ORF">CVT26_014754</name>
</gene>
<dbReference type="InParanoid" id="A0A409WR08"/>
<keyword evidence="2" id="KW-1185">Reference proteome</keyword>